<proteinExistence type="predicted"/>
<dbReference type="InterPro" id="IPR018303">
    <property type="entry name" value="ATPase_P-typ_P_site"/>
</dbReference>
<dbReference type="SUPFAM" id="SSF81665">
    <property type="entry name" value="Calcium ATPase, transmembrane domain M"/>
    <property type="match status" value="1"/>
</dbReference>
<dbReference type="InterPro" id="IPR001757">
    <property type="entry name" value="P_typ_ATPase"/>
</dbReference>
<dbReference type="InterPro" id="IPR023299">
    <property type="entry name" value="ATPase_P-typ_cyto_dom_N"/>
</dbReference>
<dbReference type="NCBIfam" id="TIGR01494">
    <property type="entry name" value="ATPase_P-type"/>
    <property type="match status" value="1"/>
</dbReference>
<keyword evidence="3" id="KW-1278">Translocase</keyword>
<name>A0A1Y3XTQ2_9ACTN</name>
<dbReference type="PROSITE" id="PS00154">
    <property type="entry name" value="ATPASE_E1_E2"/>
    <property type="match status" value="1"/>
</dbReference>
<feature type="transmembrane region" description="Helical" evidence="7">
    <location>
        <begin position="657"/>
        <end position="677"/>
    </location>
</feature>
<dbReference type="InterPro" id="IPR059000">
    <property type="entry name" value="ATPase_P-type_domA"/>
</dbReference>
<keyword evidence="5 7" id="KW-0472">Membrane</keyword>
<dbReference type="SUPFAM" id="SSF81653">
    <property type="entry name" value="Calcium ATPase, transduction domain A"/>
    <property type="match status" value="1"/>
</dbReference>
<dbReference type="EMBL" id="NFIE01000007">
    <property type="protein sequence ID" value="OUN88934.1"/>
    <property type="molecule type" value="Genomic_DNA"/>
</dbReference>
<dbReference type="InterPro" id="IPR023214">
    <property type="entry name" value="HAD_sf"/>
</dbReference>
<dbReference type="SFLD" id="SFLDF00027">
    <property type="entry name" value="p-type_atpase"/>
    <property type="match status" value="1"/>
</dbReference>
<evidence type="ECO:0000256" key="2">
    <source>
        <dbReference type="ARBA" id="ARBA00022692"/>
    </source>
</evidence>
<dbReference type="PANTHER" id="PTHR42861">
    <property type="entry name" value="CALCIUM-TRANSPORTING ATPASE"/>
    <property type="match status" value="1"/>
</dbReference>
<evidence type="ECO:0000256" key="4">
    <source>
        <dbReference type="ARBA" id="ARBA00022989"/>
    </source>
</evidence>
<evidence type="ECO:0000259" key="8">
    <source>
        <dbReference type="Pfam" id="PF00122"/>
    </source>
</evidence>
<evidence type="ECO:0000313" key="10">
    <source>
        <dbReference type="Proteomes" id="UP000195781"/>
    </source>
</evidence>
<accession>A0A1Y3XTQ2</accession>
<feature type="transmembrane region" description="Helical" evidence="7">
    <location>
        <begin position="261"/>
        <end position="294"/>
    </location>
</feature>
<keyword evidence="10" id="KW-1185">Reference proteome</keyword>
<protein>
    <submittedName>
        <fullName evidence="9">Haloacid dehalogenase</fullName>
    </submittedName>
</protein>
<feature type="transmembrane region" description="Helical" evidence="7">
    <location>
        <begin position="38"/>
        <end position="61"/>
    </location>
</feature>
<dbReference type="Gene3D" id="3.40.50.1000">
    <property type="entry name" value="HAD superfamily/HAD-like"/>
    <property type="match status" value="1"/>
</dbReference>
<keyword evidence="2 7" id="KW-0812">Transmembrane</keyword>
<comment type="subcellular location">
    <subcellularLocation>
        <location evidence="1">Cell membrane</location>
        <topology evidence="1">Multi-pass membrane protein</topology>
    </subcellularLocation>
</comment>
<sequence length="936" mass="99506">MVNDAEVRGLTAEEVRERVEAGRVNVNMELKTKSVRELVFENLFTLFNLINLVLAVLVIIAGSFKNLTFLAIVALNTGIGIVQALRSKRMVDKLTLLATKKAKVIRDGREVELDLDEIVIDDVVKLGRGDQVPADATVLTGEAQVNESLLTGESNLIKKEPGSSLMSGSFLDSGLVYARVVHVGADNYVAKINNEAKYVKQVNSEILNTLNLIVKFASIIMLPLGIALFISSVHESYAAWTAASPDATLGLLAWMFSGPEAWHAVSAAILSTVGALLGMVPQGLVLLTSSVLAISTIRLARKNVLAQQLYCIETLARVDVLCLDKTGTITSGRMEVEGTYPLPVEGRAAAVHVPRDVALLDFALANIARATSADANETCKALLDHYAQLQVPASEPTRVVPFSSAKKWSGAVFSEGAFVMGAAQFVLGRAAFARVEERVAALASTCRVLVVAQVEGFTDEGDMVGEAEPIGFVTIRDEIRASAAETIGYFCEQGVALNVISGDDPRTVSSIAQVVGVPGADAYVDATTLDTPSKVDAAVDRYHVFGRVTPQQKRELVQALQRRGHTVAMTGDGVNDVLALKEADCSVAMAAGSDAARNVAELVLVDNDFASMPAVVAEGRRAINNLQRSAALFLTKTLFSMGLAALCIAFPPYPFQPIQMTLINFFCIGYPGFVLGLEANRARVEGSFLVNVVKRALPASISVILAACLCMAGAGLFALDSATLSTMCLITTSVVGCCLIFRISQPFTLLRRLLFASIVAGLAIGILGFTELFSIAHLSWGMMLYVALASLAASALFFTLAHAMDERPGAGRRLATGFGRGVRVTRRKRGGTRVTSTGSSARRMVTRAYASFTKRHERTGAARADAQIEAAEIRDAEAPASEAAQPARQPEAKGAASGGGRRRAPAGSVTKSASGIRVAMPARKRARMGSDRSHTS</sequence>
<evidence type="ECO:0000256" key="6">
    <source>
        <dbReference type="SAM" id="MobiDB-lite"/>
    </source>
</evidence>
<gene>
    <name evidence="9" type="ORF">B5G02_04010</name>
</gene>
<feature type="transmembrane region" description="Helical" evidence="7">
    <location>
        <begin position="210"/>
        <end position="230"/>
    </location>
</feature>
<feature type="transmembrane region" description="Helical" evidence="7">
    <location>
        <begin position="697"/>
        <end position="718"/>
    </location>
</feature>
<feature type="transmembrane region" description="Helical" evidence="7">
    <location>
        <begin position="630"/>
        <end position="651"/>
    </location>
</feature>
<dbReference type="Gene3D" id="2.70.150.10">
    <property type="entry name" value="Calcium-transporting ATPase, cytoplasmic transduction domain A"/>
    <property type="match status" value="1"/>
</dbReference>
<dbReference type="AlphaFoldDB" id="A0A1Y3XTQ2"/>
<organism evidence="9 10">
    <name type="scientific">[Collinsella] massiliensis</name>
    <dbReference type="NCBI Taxonomy" id="1232426"/>
    <lineage>
        <taxon>Bacteria</taxon>
        <taxon>Bacillati</taxon>
        <taxon>Actinomycetota</taxon>
        <taxon>Coriobacteriia</taxon>
        <taxon>Coriobacteriales</taxon>
        <taxon>Coriobacteriaceae</taxon>
        <taxon>Enorma</taxon>
    </lineage>
</organism>
<feature type="region of interest" description="Disordered" evidence="6">
    <location>
        <begin position="875"/>
        <end position="936"/>
    </location>
</feature>
<evidence type="ECO:0000256" key="5">
    <source>
        <dbReference type="ARBA" id="ARBA00023136"/>
    </source>
</evidence>
<feature type="transmembrane region" description="Helical" evidence="7">
    <location>
        <begin position="753"/>
        <end position="776"/>
    </location>
</feature>
<dbReference type="GO" id="GO:0016887">
    <property type="term" value="F:ATP hydrolysis activity"/>
    <property type="evidence" value="ECO:0007669"/>
    <property type="project" value="InterPro"/>
</dbReference>
<dbReference type="InterPro" id="IPR008250">
    <property type="entry name" value="ATPase_P-typ_transduc_dom_A_sf"/>
</dbReference>
<keyword evidence="4 7" id="KW-1133">Transmembrane helix</keyword>
<evidence type="ECO:0000256" key="1">
    <source>
        <dbReference type="ARBA" id="ARBA00004651"/>
    </source>
</evidence>
<feature type="domain" description="P-type ATPase A" evidence="8">
    <location>
        <begin position="98"/>
        <end position="194"/>
    </location>
</feature>
<dbReference type="InterPro" id="IPR036412">
    <property type="entry name" value="HAD-like_sf"/>
</dbReference>
<feature type="transmembrane region" description="Helical" evidence="7">
    <location>
        <begin position="67"/>
        <end position="85"/>
    </location>
</feature>
<feature type="compositionally biased region" description="Low complexity" evidence="6">
    <location>
        <begin position="878"/>
        <end position="895"/>
    </location>
</feature>
<dbReference type="OrthoDB" id="9814270at2"/>
<comment type="caution">
    <text evidence="9">The sequence shown here is derived from an EMBL/GenBank/DDBJ whole genome shotgun (WGS) entry which is preliminary data.</text>
</comment>
<dbReference type="Gene3D" id="3.40.1110.10">
    <property type="entry name" value="Calcium-transporting ATPase, cytoplasmic domain N"/>
    <property type="match status" value="1"/>
</dbReference>
<evidence type="ECO:0000313" key="9">
    <source>
        <dbReference type="EMBL" id="OUN88934.1"/>
    </source>
</evidence>
<dbReference type="SFLD" id="SFLDS00003">
    <property type="entry name" value="Haloacid_Dehalogenase"/>
    <property type="match status" value="1"/>
</dbReference>
<reference evidence="10" key="1">
    <citation type="submission" date="2017-04" db="EMBL/GenBank/DDBJ databases">
        <title>Function of individual gut microbiota members based on whole genome sequencing of pure cultures obtained from chicken caecum.</title>
        <authorList>
            <person name="Medvecky M."/>
            <person name="Cejkova D."/>
            <person name="Polansky O."/>
            <person name="Karasova D."/>
            <person name="Kubasova T."/>
            <person name="Cizek A."/>
            <person name="Rychlik I."/>
        </authorList>
    </citation>
    <scope>NUCLEOTIDE SEQUENCE [LARGE SCALE GENOMIC DNA]</scope>
    <source>
        <strain evidence="10">An5</strain>
    </source>
</reference>
<dbReference type="Gene3D" id="1.20.1110.10">
    <property type="entry name" value="Calcium-transporting ATPase, transmembrane domain"/>
    <property type="match status" value="1"/>
</dbReference>
<dbReference type="SUPFAM" id="SSF81660">
    <property type="entry name" value="Metal cation-transporting ATPase, ATP-binding domain N"/>
    <property type="match status" value="1"/>
</dbReference>
<dbReference type="GO" id="GO:0005886">
    <property type="term" value="C:plasma membrane"/>
    <property type="evidence" value="ECO:0007669"/>
    <property type="project" value="UniProtKB-SubCell"/>
</dbReference>
<feature type="transmembrane region" description="Helical" evidence="7">
    <location>
        <begin position="724"/>
        <end position="741"/>
    </location>
</feature>
<dbReference type="SUPFAM" id="SSF56784">
    <property type="entry name" value="HAD-like"/>
    <property type="match status" value="1"/>
</dbReference>
<dbReference type="SFLD" id="SFLDG00002">
    <property type="entry name" value="C1.7:_P-type_atpase_like"/>
    <property type="match status" value="1"/>
</dbReference>
<feature type="transmembrane region" description="Helical" evidence="7">
    <location>
        <begin position="782"/>
        <end position="803"/>
    </location>
</feature>
<dbReference type="Pfam" id="PF00702">
    <property type="entry name" value="Hydrolase"/>
    <property type="match status" value="1"/>
</dbReference>
<dbReference type="GO" id="GO:0005524">
    <property type="term" value="F:ATP binding"/>
    <property type="evidence" value="ECO:0007669"/>
    <property type="project" value="InterPro"/>
</dbReference>
<evidence type="ECO:0000256" key="3">
    <source>
        <dbReference type="ARBA" id="ARBA00022967"/>
    </source>
</evidence>
<dbReference type="Pfam" id="PF00122">
    <property type="entry name" value="E1-E2_ATPase"/>
    <property type="match status" value="1"/>
</dbReference>
<dbReference type="Proteomes" id="UP000195781">
    <property type="component" value="Unassembled WGS sequence"/>
</dbReference>
<dbReference type="InterPro" id="IPR023298">
    <property type="entry name" value="ATPase_P-typ_TM_dom_sf"/>
</dbReference>
<dbReference type="InterPro" id="IPR044492">
    <property type="entry name" value="P_typ_ATPase_HD_dom"/>
</dbReference>
<dbReference type="PRINTS" id="PR00119">
    <property type="entry name" value="CATATPASE"/>
</dbReference>
<evidence type="ECO:0000256" key="7">
    <source>
        <dbReference type="SAM" id="Phobius"/>
    </source>
</evidence>
<dbReference type="RefSeq" id="WP_094335287.1">
    <property type="nucleotide sequence ID" value="NZ_NFIE01000007.1"/>
</dbReference>